<dbReference type="Proteomes" id="UP001314261">
    <property type="component" value="Unassembled WGS sequence"/>
</dbReference>
<gene>
    <name evidence="1" type="ORF">R54839_PPFHFPJH_01402</name>
</gene>
<organism evidence="1 2">
    <name type="scientific">Fructobacillus fructosus</name>
    <dbReference type="NCBI Taxonomy" id="1631"/>
    <lineage>
        <taxon>Bacteria</taxon>
        <taxon>Bacillati</taxon>
        <taxon>Bacillota</taxon>
        <taxon>Bacilli</taxon>
        <taxon>Lactobacillales</taxon>
        <taxon>Lactobacillaceae</taxon>
        <taxon>Fructobacillus</taxon>
    </lineage>
</organism>
<dbReference type="EMBL" id="CAUZLR010000010">
    <property type="protein sequence ID" value="CAK1251670.1"/>
    <property type="molecule type" value="Genomic_DNA"/>
</dbReference>
<reference evidence="1 2" key="1">
    <citation type="submission" date="2023-10" db="EMBL/GenBank/DDBJ databases">
        <authorList>
            <person name="Botero Cardona J."/>
        </authorList>
    </citation>
    <scope>NUCLEOTIDE SEQUENCE [LARGE SCALE GENOMIC DNA]</scope>
    <source>
        <strain evidence="1 2">R-54839</strain>
    </source>
</reference>
<name>A0ABN9Z0Q0_9LACO</name>
<proteinExistence type="predicted"/>
<evidence type="ECO:0000313" key="1">
    <source>
        <dbReference type="EMBL" id="CAK1251670.1"/>
    </source>
</evidence>
<keyword evidence="2" id="KW-1185">Reference proteome</keyword>
<protein>
    <submittedName>
        <fullName evidence="1">Uncharacterized protein</fullName>
    </submittedName>
</protein>
<evidence type="ECO:0000313" key="2">
    <source>
        <dbReference type="Proteomes" id="UP001314261"/>
    </source>
</evidence>
<sequence>MAFPGAKNLTYAQSTSGKTAGIITPGTKRISTQGTMMALTKTLSAARSGKYVAKHFNKAGLARIKQAQT</sequence>
<accession>A0ABN9Z0Q0</accession>
<dbReference type="RefSeq" id="WP_338345276.1">
    <property type="nucleotide sequence ID" value="NZ_CAUZLK010000008.1"/>
</dbReference>
<comment type="caution">
    <text evidence="1">The sequence shown here is derived from an EMBL/GenBank/DDBJ whole genome shotgun (WGS) entry which is preliminary data.</text>
</comment>